<protein>
    <recommendedName>
        <fullName evidence="9">SWIM-type domain-containing protein</fullName>
    </recommendedName>
</protein>
<proteinExistence type="predicted"/>
<sequence length="140" mass="16110">MHGAKRFSVCLRTRVCNCGGFQHDEIPCSHAIAAIRYISKHGQDYWSSYYNNKKFQDAYAIPIEPLPCERNWEISEHVLEDIVLPPDARKLPGKPPSYIRKKGFKEVKFKRSKVTCSKCGTEGHNKKTCTKYPQENQVCC</sequence>
<dbReference type="Proteomes" id="UP000824120">
    <property type="component" value="Chromosome 5"/>
</dbReference>
<reference evidence="7 8" key="1">
    <citation type="submission" date="2020-09" db="EMBL/GenBank/DDBJ databases">
        <title>De no assembly of potato wild relative species, Solanum commersonii.</title>
        <authorList>
            <person name="Cho K."/>
        </authorList>
    </citation>
    <scope>NUCLEOTIDE SEQUENCE [LARGE SCALE GENOMIC DNA]</scope>
    <source>
        <strain evidence="7">LZ3.2</strain>
        <tissue evidence="7">Leaf</tissue>
    </source>
</reference>
<evidence type="ECO:0000256" key="2">
    <source>
        <dbReference type="ARBA" id="ARBA00022771"/>
    </source>
</evidence>
<evidence type="ECO:0000256" key="4">
    <source>
        <dbReference type="PROSITE-ProRule" id="PRU00047"/>
    </source>
</evidence>
<organism evidence="7 8">
    <name type="scientific">Solanum commersonii</name>
    <name type="common">Commerson's wild potato</name>
    <name type="synonym">Commerson's nightshade</name>
    <dbReference type="NCBI Taxonomy" id="4109"/>
    <lineage>
        <taxon>Eukaryota</taxon>
        <taxon>Viridiplantae</taxon>
        <taxon>Streptophyta</taxon>
        <taxon>Embryophyta</taxon>
        <taxon>Tracheophyta</taxon>
        <taxon>Spermatophyta</taxon>
        <taxon>Magnoliopsida</taxon>
        <taxon>eudicotyledons</taxon>
        <taxon>Gunneridae</taxon>
        <taxon>Pentapetalae</taxon>
        <taxon>asterids</taxon>
        <taxon>lamiids</taxon>
        <taxon>Solanales</taxon>
        <taxon>Solanaceae</taxon>
        <taxon>Solanoideae</taxon>
        <taxon>Solaneae</taxon>
        <taxon>Solanum</taxon>
    </lineage>
</organism>
<keyword evidence="1" id="KW-0479">Metal-binding</keyword>
<keyword evidence="2 4" id="KW-0863">Zinc-finger</keyword>
<dbReference type="GO" id="GO:0003676">
    <property type="term" value="F:nucleic acid binding"/>
    <property type="evidence" value="ECO:0007669"/>
    <property type="project" value="InterPro"/>
</dbReference>
<comment type="caution">
    <text evidence="7">The sequence shown here is derived from an EMBL/GenBank/DDBJ whole genome shotgun (WGS) entry which is preliminary data.</text>
</comment>
<dbReference type="OrthoDB" id="1299713at2759"/>
<dbReference type="Pfam" id="PF04434">
    <property type="entry name" value="SWIM"/>
    <property type="match status" value="1"/>
</dbReference>
<evidence type="ECO:0008006" key="9">
    <source>
        <dbReference type="Google" id="ProtNLM"/>
    </source>
</evidence>
<evidence type="ECO:0000259" key="6">
    <source>
        <dbReference type="PROSITE" id="PS50966"/>
    </source>
</evidence>
<dbReference type="GO" id="GO:0008270">
    <property type="term" value="F:zinc ion binding"/>
    <property type="evidence" value="ECO:0007669"/>
    <property type="project" value="UniProtKB-KW"/>
</dbReference>
<accession>A0A9J5Z3E8</accession>
<dbReference type="InterPro" id="IPR001878">
    <property type="entry name" value="Znf_CCHC"/>
</dbReference>
<dbReference type="InterPro" id="IPR036875">
    <property type="entry name" value="Znf_CCHC_sf"/>
</dbReference>
<dbReference type="InterPro" id="IPR007527">
    <property type="entry name" value="Znf_SWIM"/>
</dbReference>
<dbReference type="AlphaFoldDB" id="A0A9J5Z3E8"/>
<feature type="domain" description="SWIM-type" evidence="6">
    <location>
        <begin position="7"/>
        <end position="39"/>
    </location>
</feature>
<feature type="domain" description="CCHC-type" evidence="5">
    <location>
        <begin position="116"/>
        <end position="131"/>
    </location>
</feature>
<keyword evidence="8" id="KW-1185">Reference proteome</keyword>
<evidence type="ECO:0000259" key="5">
    <source>
        <dbReference type="PROSITE" id="PS50158"/>
    </source>
</evidence>
<evidence type="ECO:0000256" key="3">
    <source>
        <dbReference type="ARBA" id="ARBA00022833"/>
    </source>
</evidence>
<evidence type="ECO:0000313" key="8">
    <source>
        <dbReference type="Proteomes" id="UP000824120"/>
    </source>
</evidence>
<keyword evidence="3" id="KW-0862">Zinc</keyword>
<gene>
    <name evidence="7" type="ORF">H5410_027456</name>
</gene>
<name>A0A9J5Z3E8_SOLCO</name>
<dbReference type="SUPFAM" id="SSF57756">
    <property type="entry name" value="Retrovirus zinc finger-like domains"/>
    <property type="match status" value="1"/>
</dbReference>
<dbReference type="SMART" id="SM00575">
    <property type="entry name" value="ZnF_PMZ"/>
    <property type="match status" value="1"/>
</dbReference>
<evidence type="ECO:0000313" key="7">
    <source>
        <dbReference type="EMBL" id="KAG5605964.1"/>
    </source>
</evidence>
<dbReference type="PROSITE" id="PS50158">
    <property type="entry name" value="ZF_CCHC"/>
    <property type="match status" value="1"/>
</dbReference>
<dbReference type="InterPro" id="IPR006564">
    <property type="entry name" value="Znf_PMZ"/>
</dbReference>
<dbReference type="EMBL" id="JACXVP010000005">
    <property type="protein sequence ID" value="KAG5605964.1"/>
    <property type="molecule type" value="Genomic_DNA"/>
</dbReference>
<evidence type="ECO:0000256" key="1">
    <source>
        <dbReference type="ARBA" id="ARBA00022723"/>
    </source>
</evidence>
<dbReference type="PROSITE" id="PS50966">
    <property type="entry name" value="ZF_SWIM"/>
    <property type="match status" value="1"/>
</dbReference>